<dbReference type="HAMAP" id="MF_00060">
    <property type="entry name" value="SurE"/>
    <property type="match status" value="1"/>
</dbReference>
<dbReference type="NCBIfam" id="TIGR00087">
    <property type="entry name" value="surE"/>
    <property type="match status" value="1"/>
</dbReference>
<evidence type="ECO:0000313" key="12">
    <source>
        <dbReference type="Proteomes" id="UP000197032"/>
    </source>
</evidence>
<dbReference type="Proteomes" id="UP000197032">
    <property type="component" value="Unassembled WGS sequence"/>
</dbReference>
<dbReference type="OrthoDB" id="9780815at2"/>
<dbReference type="GO" id="GO:0005737">
    <property type="term" value="C:cytoplasm"/>
    <property type="evidence" value="ECO:0007669"/>
    <property type="project" value="UniProtKB-SubCell"/>
</dbReference>
<dbReference type="NCBIfam" id="NF001492">
    <property type="entry name" value="PRK00346.2-2"/>
    <property type="match status" value="1"/>
</dbReference>
<dbReference type="FunFam" id="3.40.1210.10:FF:000001">
    <property type="entry name" value="5'/3'-nucleotidase SurE"/>
    <property type="match status" value="1"/>
</dbReference>
<dbReference type="PANTHER" id="PTHR30457">
    <property type="entry name" value="5'-NUCLEOTIDASE SURE"/>
    <property type="match status" value="1"/>
</dbReference>
<comment type="caution">
    <text evidence="11">The sequence shown here is derived from an EMBL/GenBank/DDBJ whole genome shotgun (WGS) entry which is preliminary data.</text>
</comment>
<keyword evidence="5 9" id="KW-0963">Cytoplasm</keyword>
<dbReference type="GO" id="GO:0004309">
    <property type="term" value="F:exopolyphosphatase activity"/>
    <property type="evidence" value="ECO:0007669"/>
    <property type="project" value="TreeGrafter"/>
</dbReference>
<evidence type="ECO:0000256" key="5">
    <source>
        <dbReference type="ARBA" id="ARBA00022490"/>
    </source>
</evidence>
<protein>
    <recommendedName>
        <fullName evidence="9">5'-nucleotidase SurE</fullName>
        <ecNumber evidence="9">3.1.3.5</ecNumber>
    </recommendedName>
    <alternativeName>
        <fullName evidence="9">Nucleoside 5'-monophosphate phosphohydrolase</fullName>
    </alternativeName>
</protein>
<dbReference type="GO" id="GO:0008253">
    <property type="term" value="F:5'-nucleotidase activity"/>
    <property type="evidence" value="ECO:0007669"/>
    <property type="project" value="UniProtKB-UniRule"/>
</dbReference>
<feature type="binding site" evidence="9">
    <location>
        <position position="39"/>
    </location>
    <ligand>
        <name>a divalent metal cation</name>
        <dbReference type="ChEBI" id="CHEBI:60240"/>
    </ligand>
</feature>
<evidence type="ECO:0000259" key="10">
    <source>
        <dbReference type="Pfam" id="PF01975"/>
    </source>
</evidence>
<name>A0A1Z5HY14_9FIRM</name>
<evidence type="ECO:0000256" key="1">
    <source>
        <dbReference type="ARBA" id="ARBA00000815"/>
    </source>
</evidence>
<accession>A0A1Z5HY14</accession>
<evidence type="ECO:0000256" key="8">
    <source>
        <dbReference type="ARBA" id="ARBA00022801"/>
    </source>
</evidence>
<evidence type="ECO:0000256" key="6">
    <source>
        <dbReference type="ARBA" id="ARBA00022723"/>
    </source>
</evidence>
<dbReference type="SUPFAM" id="SSF64167">
    <property type="entry name" value="SurE-like"/>
    <property type="match status" value="1"/>
</dbReference>
<evidence type="ECO:0000256" key="7">
    <source>
        <dbReference type="ARBA" id="ARBA00022741"/>
    </source>
</evidence>
<dbReference type="PANTHER" id="PTHR30457:SF12">
    <property type="entry name" value="5'_3'-NUCLEOTIDASE SURE"/>
    <property type="match status" value="1"/>
</dbReference>
<feature type="binding site" evidence="9">
    <location>
        <position position="8"/>
    </location>
    <ligand>
        <name>a divalent metal cation</name>
        <dbReference type="ChEBI" id="CHEBI:60240"/>
    </ligand>
</feature>
<feature type="binding site" evidence="9">
    <location>
        <position position="9"/>
    </location>
    <ligand>
        <name>a divalent metal cation</name>
        <dbReference type="ChEBI" id="CHEBI:60240"/>
    </ligand>
</feature>
<keyword evidence="12" id="KW-1185">Reference proteome</keyword>
<dbReference type="Pfam" id="PF01975">
    <property type="entry name" value="SurE"/>
    <property type="match status" value="1"/>
</dbReference>
<dbReference type="EC" id="3.1.3.5" evidence="9"/>
<organism evidence="11 12">
    <name type="scientific">Calderihabitans maritimus</name>
    <dbReference type="NCBI Taxonomy" id="1246530"/>
    <lineage>
        <taxon>Bacteria</taxon>
        <taxon>Bacillati</taxon>
        <taxon>Bacillota</taxon>
        <taxon>Clostridia</taxon>
        <taxon>Neomoorellales</taxon>
        <taxon>Calderihabitantaceae</taxon>
        <taxon>Calderihabitans</taxon>
    </lineage>
</organism>
<comment type="cofactor">
    <cofactor evidence="9">
        <name>a divalent metal cation</name>
        <dbReference type="ChEBI" id="CHEBI:60240"/>
    </cofactor>
    <text evidence="9">Binds 1 divalent metal cation per subunit.</text>
</comment>
<gene>
    <name evidence="9" type="primary">surE</name>
    <name evidence="11" type="ORF">KKC1_33420</name>
</gene>
<dbReference type="Gene3D" id="3.40.1210.10">
    <property type="entry name" value="Survival protein SurE-like phosphatase/nucleotidase"/>
    <property type="match status" value="1"/>
</dbReference>
<evidence type="ECO:0000256" key="4">
    <source>
        <dbReference type="ARBA" id="ARBA00011062"/>
    </source>
</evidence>
<comment type="similarity">
    <text evidence="4 9">Belongs to the SurE nucleotidase family.</text>
</comment>
<dbReference type="InterPro" id="IPR030048">
    <property type="entry name" value="SurE"/>
</dbReference>
<comment type="catalytic activity">
    <reaction evidence="1 9">
        <text>a ribonucleoside 5'-phosphate + H2O = a ribonucleoside + phosphate</text>
        <dbReference type="Rhea" id="RHEA:12484"/>
        <dbReference type="ChEBI" id="CHEBI:15377"/>
        <dbReference type="ChEBI" id="CHEBI:18254"/>
        <dbReference type="ChEBI" id="CHEBI:43474"/>
        <dbReference type="ChEBI" id="CHEBI:58043"/>
        <dbReference type="EC" id="3.1.3.5"/>
    </reaction>
</comment>
<comment type="subcellular location">
    <subcellularLocation>
        <location evidence="3 9">Cytoplasm</location>
    </subcellularLocation>
</comment>
<keyword evidence="7 9" id="KW-0547">Nucleotide-binding</keyword>
<sequence>MRILLTNDDGIWAEGINQLRRSLEEIAEVWVVAPDRERSATGHGITVHKPLRVEEINFPDSSSRGWAVTGTPADCVKLALEALLEDTPEMVVSGINWGANLGTDVLYSGTVSAAFEGVLAGIPSVAVSLTTESKEPHFEFAARFTRQLCLRLAERRLNPDTLLNVNIPDLPPSKIKGVKITKLGVRRYKNAVEKRKDPRGRAYYWLAGEANDVLSDSDTDIAAIKENFISVTPVHFDLTNYAILEQVRSWGITPEG</sequence>
<dbReference type="GO" id="GO:0008254">
    <property type="term" value="F:3'-nucleotidase activity"/>
    <property type="evidence" value="ECO:0007669"/>
    <property type="project" value="TreeGrafter"/>
</dbReference>
<dbReference type="RefSeq" id="WP_088555221.1">
    <property type="nucleotide sequence ID" value="NZ_BDGJ01000207.1"/>
</dbReference>
<comment type="function">
    <text evidence="9">Nucleotidase that shows phosphatase activity on nucleoside 5'-monophosphates.</text>
</comment>
<evidence type="ECO:0000313" key="11">
    <source>
        <dbReference type="EMBL" id="GAW94231.1"/>
    </source>
</evidence>
<keyword evidence="8 9" id="KW-0378">Hydrolase</keyword>
<feature type="domain" description="Survival protein SurE-like phosphatase/nucleotidase" evidence="10">
    <location>
        <begin position="3"/>
        <end position="189"/>
    </location>
</feature>
<evidence type="ECO:0000256" key="9">
    <source>
        <dbReference type="HAMAP-Rule" id="MF_00060"/>
    </source>
</evidence>
<dbReference type="EMBL" id="BDGJ01000207">
    <property type="protein sequence ID" value="GAW94231.1"/>
    <property type="molecule type" value="Genomic_DNA"/>
</dbReference>
<dbReference type="InterPro" id="IPR002828">
    <property type="entry name" value="SurE-like_Pase/nucleotidase"/>
</dbReference>
<keyword evidence="6 9" id="KW-0479">Metal-binding</keyword>
<feature type="binding site" evidence="9">
    <location>
        <position position="96"/>
    </location>
    <ligand>
        <name>a divalent metal cation</name>
        <dbReference type="ChEBI" id="CHEBI:60240"/>
    </ligand>
</feature>
<dbReference type="InterPro" id="IPR036523">
    <property type="entry name" value="SurE-like_sf"/>
</dbReference>
<dbReference type="GO" id="GO:0046872">
    <property type="term" value="F:metal ion binding"/>
    <property type="evidence" value="ECO:0007669"/>
    <property type="project" value="UniProtKB-UniRule"/>
</dbReference>
<dbReference type="AlphaFoldDB" id="A0A1Z5HY14"/>
<dbReference type="NCBIfam" id="NF001490">
    <property type="entry name" value="PRK00346.1-4"/>
    <property type="match status" value="1"/>
</dbReference>
<evidence type="ECO:0000256" key="3">
    <source>
        <dbReference type="ARBA" id="ARBA00004496"/>
    </source>
</evidence>
<comment type="cofactor">
    <cofactor evidence="2">
        <name>Mg(2+)</name>
        <dbReference type="ChEBI" id="CHEBI:18420"/>
    </cofactor>
</comment>
<reference evidence="12" key="1">
    <citation type="journal article" date="2017" name="Appl. Environ. Microbiol.">
        <title>Genomic analysis of Calderihabitans maritimus KKC1, a thermophilic hydrogenogenic carboxydotrophic bacterium isolated from marine sediment.</title>
        <authorList>
            <person name="Omae K."/>
            <person name="Yoneda Y."/>
            <person name="Fukuyama Y."/>
            <person name="Yoshida T."/>
            <person name="Sako Y."/>
        </authorList>
    </citation>
    <scope>NUCLEOTIDE SEQUENCE [LARGE SCALE GENOMIC DNA]</scope>
    <source>
        <strain evidence="12">KKC1</strain>
    </source>
</reference>
<evidence type="ECO:0000256" key="2">
    <source>
        <dbReference type="ARBA" id="ARBA00001946"/>
    </source>
</evidence>
<dbReference type="GO" id="GO:0000166">
    <property type="term" value="F:nucleotide binding"/>
    <property type="evidence" value="ECO:0007669"/>
    <property type="project" value="UniProtKB-KW"/>
</dbReference>
<proteinExistence type="inferred from homology"/>